<gene>
    <name evidence="2" type="ORF">R9X50_00319200</name>
</gene>
<protein>
    <submittedName>
        <fullName evidence="2">Uncharacterized protein</fullName>
    </submittedName>
</protein>
<dbReference type="Proteomes" id="UP001303373">
    <property type="component" value="Chromosome 4"/>
</dbReference>
<evidence type="ECO:0000313" key="2">
    <source>
        <dbReference type="EMBL" id="WPH00365.1"/>
    </source>
</evidence>
<evidence type="ECO:0000256" key="1">
    <source>
        <dbReference type="SAM" id="MobiDB-lite"/>
    </source>
</evidence>
<feature type="region of interest" description="Disordered" evidence="1">
    <location>
        <begin position="123"/>
        <end position="180"/>
    </location>
</feature>
<dbReference type="PANTHER" id="PTHR36578">
    <property type="entry name" value="CHROMOSOME 15, WHOLE GENOME SHOTGUN SEQUENCE"/>
    <property type="match status" value="1"/>
</dbReference>
<proteinExistence type="predicted"/>
<name>A0AAQ3M3V8_9PEZI</name>
<organism evidence="2 3">
    <name type="scientific">Acrodontium crateriforme</name>
    <dbReference type="NCBI Taxonomy" id="150365"/>
    <lineage>
        <taxon>Eukaryota</taxon>
        <taxon>Fungi</taxon>
        <taxon>Dikarya</taxon>
        <taxon>Ascomycota</taxon>
        <taxon>Pezizomycotina</taxon>
        <taxon>Dothideomycetes</taxon>
        <taxon>Dothideomycetidae</taxon>
        <taxon>Mycosphaerellales</taxon>
        <taxon>Teratosphaeriaceae</taxon>
        <taxon>Acrodontium</taxon>
    </lineage>
</organism>
<accession>A0AAQ3M3V8</accession>
<reference evidence="2 3" key="1">
    <citation type="submission" date="2023-11" db="EMBL/GenBank/DDBJ databases">
        <title>An acidophilic fungus is an integral part of prey digestion in a carnivorous sundew plant.</title>
        <authorList>
            <person name="Tsai I.J."/>
        </authorList>
    </citation>
    <scope>NUCLEOTIDE SEQUENCE [LARGE SCALE GENOMIC DNA]</scope>
    <source>
        <strain evidence="2">169a</strain>
    </source>
</reference>
<sequence length="480" mass="50511">MNTSHIHPISSRSPSFVHSLVRYFQLELLFTMKANFAMAAAFAGAVVAVPQQFDAAQVANAPAPAMTGPPLAAVSAAPYSVDSAAVAASLSTAINQPATAGANQKRWGWPGGCYGYGCHTGSNPTGSSSKPPGPSSSHPASSSAPGYSSPPTYSSGPVTSAPPSSTIPASSTGTVSSTSACPTTPEAGTYCGFINPEDPCSPQPDGYGPKVSPDTPDAFESYYQFHAQALGAVTPYGYESVFKDLNGSVTQNSYLTFYTLHSYNVSQCASLCDNTDLCTAFNIYVERDPSVNPSNNDSTAPTVWGYDCPNPPSITNYKCSLWGSDVSAASATNYGEYREQFHVVIAGSNGYNKGTYTPPPPPNYGKPTSCPNGAVNEGSNEWMGSRFFPGPYDIGMCALYAEAQRQENRAYAKSKNHKSYTPVNMFNSYCVYQGGVAKGTYCALFSKDLGPEKATYSGEGGYTIGQSYVYALSNQDSGLM</sequence>
<dbReference type="PANTHER" id="PTHR36578:SF1">
    <property type="entry name" value="APPLE DOMAIN-CONTAINING PROTEIN"/>
    <property type="match status" value="1"/>
</dbReference>
<dbReference type="EMBL" id="CP138583">
    <property type="protein sequence ID" value="WPH00365.1"/>
    <property type="molecule type" value="Genomic_DNA"/>
</dbReference>
<feature type="compositionally biased region" description="Low complexity" evidence="1">
    <location>
        <begin position="123"/>
        <end position="179"/>
    </location>
</feature>
<evidence type="ECO:0000313" key="3">
    <source>
        <dbReference type="Proteomes" id="UP001303373"/>
    </source>
</evidence>
<dbReference type="AlphaFoldDB" id="A0AAQ3M3V8"/>
<keyword evidence="3" id="KW-1185">Reference proteome</keyword>